<dbReference type="PANTHER" id="PTHR13504:SF38">
    <property type="entry name" value="FIDO DOMAIN-CONTAINING PROTEIN"/>
    <property type="match status" value="1"/>
</dbReference>
<proteinExistence type="predicted"/>
<protein>
    <submittedName>
        <fullName evidence="5">Filamentation induced by cAMP protein Fic</fullName>
    </submittedName>
</protein>
<dbReference type="KEGG" id="dbr:Deba_2533"/>
<dbReference type="PANTHER" id="PTHR13504">
    <property type="entry name" value="FIDO DOMAIN-CONTAINING PROTEIN DDB_G0283145"/>
    <property type="match status" value="1"/>
</dbReference>
<feature type="binding site" evidence="3">
    <location>
        <begin position="258"/>
        <end position="259"/>
    </location>
    <ligand>
        <name>ATP</name>
        <dbReference type="ChEBI" id="CHEBI:30616"/>
    </ligand>
</feature>
<dbReference type="AlphaFoldDB" id="E1QJZ5"/>
<dbReference type="GO" id="GO:0005524">
    <property type="term" value="F:ATP binding"/>
    <property type="evidence" value="ECO:0007669"/>
    <property type="project" value="UniProtKB-KW"/>
</dbReference>
<feature type="binding site" evidence="1">
    <location>
        <position position="216"/>
    </location>
    <ligand>
        <name>ATP</name>
        <dbReference type="ChEBI" id="CHEBI:30616"/>
    </ligand>
</feature>
<evidence type="ECO:0000256" key="2">
    <source>
        <dbReference type="PIRSR" id="PIRSR640198-1"/>
    </source>
</evidence>
<feature type="binding site" evidence="1">
    <location>
        <position position="82"/>
    </location>
    <ligand>
        <name>ATP</name>
        <dbReference type="ChEBI" id="CHEBI:30616"/>
    </ligand>
</feature>
<dbReference type="eggNOG" id="COG3398">
    <property type="taxonomic scope" value="Bacteria"/>
</dbReference>
<feature type="binding site" evidence="1">
    <location>
        <position position="258"/>
    </location>
    <ligand>
        <name>ATP</name>
        <dbReference type="ChEBI" id="CHEBI:30616"/>
    </ligand>
</feature>
<name>E1QJZ5_DESB2</name>
<dbReference type="PROSITE" id="PS51459">
    <property type="entry name" value="FIDO"/>
    <property type="match status" value="1"/>
</dbReference>
<dbReference type="Pfam" id="PF02661">
    <property type="entry name" value="Fic"/>
    <property type="match status" value="1"/>
</dbReference>
<dbReference type="SUPFAM" id="SSF140931">
    <property type="entry name" value="Fic-like"/>
    <property type="match status" value="1"/>
</dbReference>
<dbReference type="Proteomes" id="UP000009047">
    <property type="component" value="Chromosome"/>
</dbReference>
<accession>E1QJZ5</accession>
<keyword evidence="1" id="KW-0547">Nucleotide-binding</keyword>
<evidence type="ECO:0000313" key="6">
    <source>
        <dbReference type="Proteomes" id="UP000009047"/>
    </source>
</evidence>
<dbReference type="Pfam" id="PF13784">
    <property type="entry name" value="Fic_N"/>
    <property type="match status" value="1"/>
</dbReference>
<dbReference type="InterPro" id="IPR040198">
    <property type="entry name" value="Fido_containing"/>
</dbReference>
<dbReference type="HOGENOM" id="CLU_047250_1_1_7"/>
<dbReference type="InterPro" id="IPR003812">
    <property type="entry name" value="Fido"/>
</dbReference>
<organism evidence="5 6">
    <name type="scientific">Desulfarculus baarsii (strain ATCC 33931 / DSM 2075 / LMG 7858 / VKM B-1802 / 2st14)</name>
    <dbReference type="NCBI Taxonomy" id="644282"/>
    <lineage>
        <taxon>Bacteria</taxon>
        <taxon>Pseudomonadati</taxon>
        <taxon>Thermodesulfobacteriota</taxon>
        <taxon>Desulfarculia</taxon>
        <taxon>Desulfarculales</taxon>
        <taxon>Desulfarculaceae</taxon>
        <taxon>Desulfarculus</taxon>
    </lineage>
</organism>
<feature type="active site" evidence="2">
    <location>
        <position position="216"/>
    </location>
</feature>
<feature type="domain" description="Fido" evidence="4">
    <location>
        <begin position="130"/>
        <end position="280"/>
    </location>
</feature>
<evidence type="ECO:0000313" key="5">
    <source>
        <dbReference type="EMBL" id="ADK85888.1"/>
    </source>
</evidence>
<feature type="binding site" evidence="1">
    <location>
        <begin position="221"/>
        <end position="227"/>
    </location>
    <ligand>
        <name>ATP</name>
        <dbReference type="ChEBI" id="CHEBI:30616"/>
    </ligand>
</feature>
<evidence type="ECO:0000259" key="4">
    <source>
        <dbReference type="PROSITE" id="PS51459"/>
    </source>
</evidence>
<dbReference type="SUPFAM" id="SSF46785">
    <property type="entry name" value="Winged helix' DNA-binding domain"/>
    <property type="match status" value="1"/>
</dbReference>
<gene>
    <name evidence="5" type="ordered locus">Deba_2533</name>
</gene>
<keyword evidence="1" id="KW-0067">ATP-binding</keyword>
<dbReference type="OrthoDB" id="9813719at2"/>
<dbReference type="InterPro" id="IPR025758">
    <property type="entry name" value="Fic/DOC_N"/>
</dbReference>
<dbReference type="PIRSF" id="PIRSF038925">
    <property type="entry name" value="AMP-prot_trans"/>
    <property type="match status" value="1"/>
</dbReference>
<dbReference type="RefSeq" id="WP_013259327.1">
    <property type="nucleotide sequence ID" value="NC_014365.1"/>
</dbReference>
<evidence type="ECO:0000256" key="3">
    <source>
        <dbReference type="PIRSR" id="PIRSR640198-2"/>
    </source>
</evidence>
<keyword evidence="6" id="KW-1185">Reference proteome</keyword>
<reference evidence="5 6" key="1">
    <citation type="journal article" date="2010" name="Stand. Genomic Sci.">
        <title>Complete genome sequence of Desulfarculus baarsii type strain (2st14).</title>
        <authorList>
            <person name="Sun H."/>
            <person name="Spring S."/>
            <person name="Lapidus A."/>
            <person name="Davenport K."/>
            <person name="Del Rio T.G."/>
            <person name="Tice H."/>
            <person name="Nolan M."/>
            <person name="Copeland A."/>
            <person name="Cheng J.F."/>
            <person name="Lucas S."/>
            <person name="Tapia R."/>
            <person name="Goodwin L."/>
            <person name="Pitluck S."/>
            <person name="Ivanova N."/>
            <person name="Pagani I."/>
            <person name="Mavromatis K."/>
            <person name="Ovchinnikova G."/>
            <person name="Pati A."/>
            <person name="Chen A."/>
            <person name="Palaniappan K."/>
            <person name="Hauser L."/>
            <person name="Chang Y.J."/>
            <person name="Jeffries C.D."/>
            <person name="Detter J.C."/>
            <person name="Han C."/>
            <person name="Rohde M."/>
            <person name="Brambilla E."/>
            <person name="Goker M."/>
            <person name="Woyke T."/>
            <person name="Bristow J."/>
            <person name="Eisen J.A."/>
            <person name="Markowitz V."/>
            <person name="Hugenholtz P."/>
            <person name="Kyrpides N.C."/>
            <person name="Klenk H.P."/>
            <person name="Land M."/>
        </authorList>
    </citation>
    <scope>NUCLEOTIDE SEQUENCE [LARGE SCALE GENOMIC DNA]</scope>
    <source>
        <strain evidence="6">ATCC 33931 / DSM 2075 / LMG 7858 / VKM B-1802 / 2st14</strain>
    </source>
</reference>
<evidence type="ECO:0000256" key="1">
    <source>
        <dbReference type="PIRSR" id="PIRSR038925-1"/>
    </source>
</evidence>
<dbReference type="EMBL" id="CP002085">
    <property type="protein sequence ID" value="ADK85888.1"/>
    <property type="molecule type" value="Genomic_DNA"/>
</dbReference>
<sequence>MKRELQGTYETVTTAGEAVRAFIPAPLPPRPPIDWTPALRGKFDQALLALGRLDSVSALLPNTAIFLYMYVRKEAVLSSMIEGTQSSLSDLLLFELDQEPGVPLDDVREVSNYVAALDHGLRRLGEGFPLSLRLLKEIHAVLLRQGRGGNQTPGEFRRSQNWIGGTRPGNAAFVPPPPHKVLECLGDLELFLHDTPESTPALLKAALAHVQFETIHPFLDGNGRLGRLLITLLLCEQKVLREPMLYLSLYFKTHRQYYYEMLGTVRLTGDWEAWLDFFAEAVIVTATQAVDTSQQLLRLAGEDREKIERLGRAAPSTLAVHKALLQHPIATAGFLAGLTGITPATVNKSLAHLVALGIVRELTQQKRNRIFSYAGSIDIMNQGLDTAP</sequence>
<dbReference type="InterPro" id="IPR036390">
    <property type="entry name" value="WH_DNA-bd_sf"/>
</dbReference>
<feature type="binding site" evidence="3">
    <location>
        <begin position="220"/>
        <end position="227"/>
    </location>
    <ligand>
        <name>ATP</name>
        <dbReference type="ChEBI" id="CHEBI:30616"/>
    </ligand>
</feature>
<dbReference type="STRING" id="644282.Deba_2533"/>
<dbReference type="eggNOG" id="COG3177">
    <property type="taxonomic scope" value="Bacteria"/>
</dbReference>
<dbReference type="InterPro" id="IPR036597">
    <property type="entry name" value="Fido-like_dom_sf"/>
</dbReference>
<dbReference type="Gene3D" id="1.10.3290.10">
    <property type="entry name" value="Fido-like domain"/>
    <property type="match status" value="1"/>
</dbReference>
<dbReference type="InterPro" id="IPR026287">
    <property type="entry name" value="SoFic-like"/>
</dbReference>